<sequence length="230" mass="26635">MKAYQKNLPLIYCHIPKMGGTSIRDIFTKAFGQNLFPHYNGQLVSSGVLISRRPGLFVWSELEKLAKIKPVCIYGHFRRTEKTDTDTFYPEATQFATVLRNPAETTLSSYFYTLRKIDEGVPLPMRFKSVNEWLENVNSQIFNHMPAAARTDPRDFIRTKLVMAATLEKMAGLNRFMTENFSIKTQVPRLNESDRGETVDPQVLKRWISRNEGEMEFYTLVREEEARHTG</sequence>
<dbReference type="AlphaFoldDB" id="A0A644WML6"/>
<accession>A0A644WML6</accession>
<evidence type="ECO:0008006" key="2">
    <source>
        <dbReference type="Google" id="ProtNLM"/>
    </source>
</evidence>
<organism evidence="1">
    <name type="scientific">bioreactor metagenome</name>
    <dbReference type="NCBI Taxonomy" id="1076179"/>
    <lineage>
        <taxon>unclassified sequences</taxon>
        <taxon>metagenomes</taxon>
        <taxon>ecological metagenomes</taxon>
    </lineage>
</organism>
<reference evidence="1" key="1">
    <citation type="submission" date="2019-08" db="EMBL/GenBank/DDBJ databases">
        <authorList>
            <person name="Kucharzyk K."/>
            <person name="Murdoch R.W."/>
            <person name="Higgins S."/>
            <person name="Loffler F."/>
        </authorList>
    </citation>
    <scope>NUCLEOTIDE SEQUENCE</scope>
</reference>
<name>A0A644WML6_9ZZZZ</name>
<proteinExistence type="predicted"/>
<evidence type="ECO:0000313" key="1">
    <source>
        <dbReference type="EMBL" id="MPM04688.1"/>
    </source>
</evidence>
<dbReference type="Gene3D" id="3.40.50.300">
    <property type="entry name" value="P-loop containing nucleotide triphosphate hydrolases"/>
    <property type="match status" value="1"/>
</dbReference>
<dbReference type="InterPro" id="IPR027417">
    <property type="entry name" value="P-loop_NTPase"/>
</dbReference>
<protein>
    <recommendedName>
        <fullName evidence="2">Sulfotransferase family protein</fullName>
    </recommendedName>
</protein>
<dbReference type="EMBL" id="VSSQ01001061">
    <property type="protein sequence ID" value="MPM04688.1"/>
    <property type="molecule type" value="Genomic_DNA"/>
</dbReference>
<comment type="caution">
    <text evidence="1">The sequence shown here is derived from an EMBL/GenBank/DDBJ whole genome shotgun (WGS) entry which is preliminary data.</text>
</comment>
<gene>
    <name evidence="1" type="ORF">SDC9_50967</name>
</gene>